<dbReference type="RefSeq" id="WP_214394533.1">
    <property type="nucleotide sequence ID" value="NZ_JAHBOL010000020.1"/>
</dbReference>
<keyword evidence="1" id="KW-1133">Transmembrane helix</keyword>
<keyword evidence="1" id="KW-0472">Membrane</keyword>
<sequence length="86" mass="9477">MSPIRRIPRGRQSIFTPAYRRQRRYRIAGWSLVGVGAVMALVHVVTHLGRLRIVGYQDLLLGYPMAAVLMLAGFVIVGSVSGARPC</sequence>
<name>A0ABS6HJA4_MYCGD</name>
<dbReference type="Proteomes" id="UP000696413">
    <property type="component" value="Unassembled WGS sequence"/>
</dbReference>
<comment type="caution">
    <text evidence="2">The sequence shown here is derived from an EMBL/GenBank/DDBJ whole genome shotgun (WGS) entry which is preliminary data.</text>
</comment>
<feature type="transmembrane region" description="Helical" evidence="1">
    <location>
        <begin position="27"/>
        <end position="48"/>
    </location>
</feature>
<organism evidence="2 3">
    <name type="scientific">Mycolicibacterium goodii</name>
    <name type="common">Mycobacterium goodii</name>
    <dbReference type="NCBI Taxonomy" id="134601"/>
    <lineage>
        <taxon>Bacteria</taxon>
        <taxon>Bacillati</taxon>
        <taxon>Actinomycetota</taxon>
        <taxon>Actinomycetes</taxon>
        <taxon>Mycobacteriales</taxon>
        <taxon>Mycobacteriaceae</taxon>
        <taxon>Mycolicibacterium</taxon>
    </lineage>
</organism>
<evidence type="ECO:0000313" key="3">
    <source>
        <dbReference type="Proteomes" id="UP000696413"/>
    </source>
</evidence>
<evidence type="ECO:0000256" key="1">
    <source>
        <dbReference type="SAM" id="Phobius"/>
    </source>
</evidence>
<dbReference type="EMBL" id="JAHBOM010000005">
    <property type="protein sequence ID" value="MBU8822764.1"/>
    <property type="molecule type" value="Genomic_DNA"/>
</dbReference>
<proteinExistence type="predicted"/>
<accession>A0ABS6HJA4</accession>
<keyword evidence="3" id="KW-1185">Reference proteome</keyword>
<reference evidence="2 3" key="1">
    <citation type="submission" date="2021-05" db="EMBL/GenBank/DDBJ databases">
        <title>Draft Genome Sequences of Clinical Respiratory Isolates of Mycobacterium goodii Recovered in Ireland.</title>
        <authorList>
            <person name="Flanagan P.R."/>
            <person name="Mok S."/>
            <person name="Roycroft E."/>
            <person name="Rogers T.R."/>
            <person name="Fitzgibbon M."/>
        </authorList>
    </citation>
    <scope>NUCLEOTIDE SEQUENCE [LARGE SCALE GENOMIC DNA]</scope>
    <source>
        <strain evidence="2 3">14IE55</strain>
    </source>
</reference>
<evidence type="ECO:0000313" key="2">
    <source>
        <dbReference type="EMBL" id="MBU8822764.1"/>
    </source>
</evidence>
<keyword evidence="1" id="KW-0812">Transmembrane</keyword>
<feature type="transmembrane region" description="Helical" evidence="1">
    <location>
        <begin position="60"/>
        <end position="80"/>
    </location>
</feature>
<protein>
    <submittedName>
        <fullName evidence="2">Uncharacterized protein</fullName>
    </submittedName>
</protein>
<gene>
    <name evidence="2" type="ORF">KL859_07725</name>
</gene>